<dbReference type="EMBL" id="UINC01000244">
    <property type="protein sequence ID" value="SUZ51874.1"/>
    <property type="molecule type" value="Genomic_DNA"/>
</dbReference>
<keyword evidence="2" id="KW-0902">Two-component regulatory system</keyword>
<sequence>MQKVLVVDDDAHIRDVVCFALRREGFDAVEASTGRTAIQKFETEQPDLVVLDVLMPEGDGIAVCEQIRQSSAAPIIFLSSKDAEADRIKGLDIGGDDYVTKPFSVRELVARVKAHLRRPQEQPKELDSSLSIGPLNINVESRAARIDNETLDLTRTEFDLLTAMAREDGKVLAREKLMSGAYAANRIVSDRTIDSHIRRLRKKLRNLGVDPIHTVHGVGFRLSFE</sequence>
<dbReference type="InterPro" id="IPR001789">
    <property type="entry name" value="Sig_transdc_resp-reg_receiver"/>
</dbReference>
<keyword evidence="3" id="KW-0805">Transcription regulation</keyword>
<dbReference type="Pfam" id="PF00486">
    <property type="entry name" value="Trans_reg_C"/>
    <property type="match status" value="1"/>
</dbReference>
<dbReference type="Gene3D" id="1.10.10.10">
    <property type="entry name" value="Winged helix-like DNA-binding domain superfamily/Winged helix DNA-binding domain"/>
    <property type="match status" value="1"/>
</dbReference>
<dbReference type="PROSITE" id="PS50110">
    <property type="entry name" value="RESPONSE_REGULATORY"/>
    <property type="match status" value="1"/>
</dbReference>
<name>A0A381NCP4_9ZZZZ</name>
<keyword evidence="4" id="KW-0238">DNA-binding</keyword>
<dbReference type="AlphaFoldDB" id="A0A381NCP4"/>
<protein>
    <recommendedName>
        <fullName evidence="9">Transcriptional regulator ycf27</fullName>
    </recommendedName>
</protein>
<dbReference type="InterPro" id="IPR039420">
    <property type="entry name" value="WalR-like"/>
</dbReference>
<keyword evidence="1" id="KW-0597">Phosphoprotein</keyword>
<dbReference type="Gene3D" id="3.40.50.2300">
    <property type="match status" value="1"/>
</dbReference>
<keyword evidence="5" id="KW-0804">Transcription</keyword>
<dbReference type="GO" id="GO:0005829">
    <property type="term" value="C:cytosol"/>
    <property type="evidence" value="ECO:0007669"/>
    <property type="project" value="TreeGrafter"/>
</dbReference>
<dbReference type="InterPro" id="IPR001867">
    <property type="entry name" value="OmpR/PhoB-type_DNA-bd"/>
</dbReference>
<dbReference type="Pfam" id="PF00072">
    <property type="entry name" value="Response_reg"/>
    <property type="match status" value="1"/>
</dbReference>
<dbReference type="FunFam" id="3.40.50.2300:FF:000001">
    <property type="entry name" value="DNA-binding response regulator PhoB"/>
    <property type="match status" value="1"/>
</dbReference>
<reference evidence="8" key="1">
    <citation type="submission" date="2018-05" db="EMBL/GenBank/DDBJ databases">
        <authorList>
            <person name="Lanie J.A."/>
            <person name="Ng W.-L."/>
            <person name="Kazmierczak K.M."/>
            <person name="Andrzejewski T.M."/>
            <person name="Davidsen T.M."/>
            <person name="Wayne K.J."/>
            <person name="Tettelin H."/>
            <person name="Glass J.I."/>
            <person name="Rusch D."/>
            <person name="Podicherti R."/>
            <person name="Tsui H.-C.T."/>
            <person name="Winkler M.E."/>
        </authorList>
    </citation>
    <scope>NUCLEOTIDE SEQUENCE</scope>
</reference>
<accession>A0A381NCP4</accession>
<dbReference type="GO" id="GO:0032993">
    <property type="term" value="C:protein-DNA complex"/>
    <property type="evidence" value="ECO:0007669"/>
    <property type="project" value="TreeGrafter"/>
</dbReference>
<dbReference type="InterPro" id="IPR011006">
    <property type="entry name" value="CheY-like_superfamily"/>
</dbReference>
<dbReference type="CDD" id="cd00383">
    <property type="entry name" value="trans_reg_C"/>
    <property type="match status" value="1"/>
</dbReference>
<evidence type="ECO:0008006" key="9">
    <source>
        <dbReference type="Google" id="ProtNLM"/>
    </source>
</evidence>
<evidence type="ECO:0000259" key="7">
    <source>
        <dbReference type="PROSITE" id="PS51755"/>
    </source>
</evidence>
<dbReference type="GO" id="GO:0000156">
    <property type="term" value="F:phosphorelay response regulator activity"/>
    <property type="evidence" value="ECO:0007669"/>
    <property type="project" value="TreeGrafter"/>
</dbReference>
<dbReference type="SUPFAM" id="SSF52172">
    <property type="entry name" value="CheY-like"/>
    <property type="match status" value="1"/>
</dbReference>
<dbReference type="PROSITE" id="PS51755">
    <property type="entry name" value="OMPR_PHOB"/>
    <property type="match status" value="1"/>
</dbReference>
<evidence type="ECO:0000313" key="8">
    <source>
        <dbReference type="EMBL" id="SUZ51874.1"/>
    </source>
</evidence>
<gene>
    <name evidence="8" type="ORF">METZ01_LOCUS4728</name>
</gene>
<dbReference type="PANTHER" id="PTHR48111">
    <property type="entry name" value="REGULATOR OF RPOS"/>
    <property type="match status" value="1"/>
</dbReference>
<dbReference type="GO" id="GO:0000976">
    <property type="term" value="F:transcription cis-regulatory region binding"/>
    <property type="evidence" value="ECO:0007669"/>
    <property type="project" value="TreeGrafter"/>
</dbReference>
<proteinExistence type="predicted"/>
<dbReference type="GO" id="GO:0006355">
    <property type="term" value="P:regulation of DNA-templated transcription"/>
    <property type="evidence" value="ECO:0007669"/>
    <property type="project" value="InterPro"/>
</dbReference>
<dbReference type="PANTHER" id="PTHR48111:SF59">
    <property type="entry name" value="TRANSCRIPTIONAL REGULATORY PROTEIN BAER"/>
    <property type="match status" value="1"/>
</dbReference>
<organism evidence="8">
    <name type="scientific">marine metagenome</name>
    <dbReference type="NCBI Taxonomy" id="408172"/>
    <lineage>
        <taxon>unclassified sequences</taxon>
        <taxon>metagenomes</taxon>
        <taxon>ecological metagenomes</taxon>
    </lineage>
</organism>
<dbReference type="SMART" id="SM00862">
    <property type="entry name" value="Trans_reg_C"/>
    <property type="match status" value="1"/>
</dbReference>
<evidence type="ECO:0000256" key="4">
    <source>
        <dbReference type="ARBA" id="ARBA00023125"/>
    </source>
</evidence>
<evidence type="ECO:0000256" key="3">
    <source>
        <dbReference type="ARBA" id="ARBA00023015"/>
    </source>
</evidence>
<feature type="domain" description="Response regulatory" evidence="6">
    <location>
        <begin position="3"/>
        <end position="116"/>
    </location>
</feature>
<evidence type="ECO:0000256" key="2">
    <source>
        <dbReference type="ARBA" id="ARBA00023012"/>
    </source>
</evidence>
<dbReference type="InterPro" id="IPR036388">
    <property type="entry name" value="WH-like_DNA-bd_sf"/>
</dbReference>
<evidence type="ECO:0000256" key="5">
    <source>
        <dbReference type="ARBA" id="ARBA00023163"/>
    </source>
</evidence>
<dbReference type="Gene3D" id="6.10.250.690">
    <property type="match status" value="1"/>
</dbReference>
<dbReference type="SMART" id="SM00448">
    <property type="entry name" value="REC"/>
    <property type="match status" value="1"/>
</dbReference>
<evidence type="ECO:0000256" key="1">
    <source>
        <dbReference type="ARBA" id="ARBA00022553"/>
    </source>
</evidence>
<evidence type="ECO:0000259" key="6">
    <source>
        <dbReference type="PROSITE" id="PS50110"/>
    </source>
</evidence>
<feature type="domain" description="OmpR/PhoB-type" evidence="7">
    <location>
        <begin position="127"/>
        <end position="224"/>
    </location>
</feature>